<protein>
    <submittedName>
        <fullName evidence="2">Uncharacterized protein</fullName>
    </submittedName>
</protein>
<dbReference type="EMBL" id="CP111019">
    <property type="protein sequence ID" value="WAR11961.1"/>
    <property type="molecule type" value="Genomic_DNA"/>
</dbReference>
<proteinExistence type="predicted"/>
<reference evidence="2" key="1">
    <citation type="submission" date="2022-11" db="EMBL/GenBank/DDBJ databases">
        <title>Centuries of genome instability and evolution in soft-shell clam transmissible cancer (bioRxiv).</title>
        <authorList>
            <person name="Hart S.F.M."/>
            <person name="Yonemitsu M.A."/>
            <person name="Giersch R.M."/>
            <person name="Beal B.F."/>
            <person name="Arriagada G."/>
            <person name="Davis B.W."/>
            <person name="Ostrander E.A."/>
            <person name="Goff S.P."/>
            <person name="Metzger M.J."/>
        </authorList>
    </citation>
    <scope>NUCLEOTIDE SEQUENCE</scope>
    <source>
        <strain evidence="2">MELC-2E11</strain>
        <tissue evidence="2">Siphon/mantle</tissue>
    </source>
</reference>
<sequence>MCCRVLPSISVEEQIMKALNRAALNGEQRSLSSTAMAVSEQQVFLDDEFVDRNKAMLGDVQRRHNEIDIFERKTASLEKTIEDQRAEEKEKSLKKTIEQLEKECSGLRKCNQERSSALNQKQSELDKKRQELQSLQNTIKCKNECLRKYNETLRIEKEVKSHKEKQSKQDEEIQQFEKEKQSQW</sequence>
<evidence type="ECO:0000256" key="1">
    <source>
        <dbReference type="SAM" id="MobiDB-lite"/>
    </source>
</evidence>
<accession>A0ABY7ETB9</accession>
<evidence type="ECO:0000313" key="3">
    <source>
        <dbReference type="Proteomes" id="UP001164746"/>
    </source>
</evidence>
<feature type="region of interest" description="Disordered" evidence="1">
    <location>
        <begin position="158"/>
        <end position="184"/>
    </location>
</feature>
<keyword evidence="3" id="KW-1185">Reference proteome</keyword>
<name>A0ABY7ETB9_MYAAR</name>
<organism evidence="2 3">
    <name type="scientific">Mya arenaria</name>
    <name type="common">Soft-shell clam</name>
    <dbReference type="NCBI Taxonomy" id="6604"/>
    <lineage>
        <taxon>Eukaryota</taxon>
        <taxon>Metazoa</taxon>
        <taxon>Spiralia</taxon>
        <taxon>Lophotrochozoa</taxon>
        <taxon>Mollusca</taxon>
        <taxon>Bivalvia</taxon>
        <taxon>Autobranchia</taxon>
        <taxon>Heteroconchia</taxon>
        <taxon>Euheterodonta</taxon>
        <taxon>Imparidentia</taxon>
        <taxon>Neoheterodontei</taxon>
        <taxon>Myida</taxon>
        <taxon>Myoidea</taxon>
        <taxon>Myidae</taxon>
        <taxon>Mya</taxon>
    </lineage>
</organism>
<dbReference type="Proteomes" id="UP001164746">
    <property type="component" value="Chromosome 8"/>
</dbReference>
<evidence type="ECO:0000313" key="2">
    <source>
        <dbReference type="EMBL" id="WAR11961.1"/>
    </source>
</evidence>
<gene>
    <name evidence="2" type="ORF">MAR_026141</name>
</gene>